<keyword evidence="1" id="KW-1133">Transmembrane helix</keyword>
<protein>
    <recommendedName>
        <fullName evidence="3">Alpha-galactosidase NEW3 domain-containing protein</fullName>
    </recommendedName>
</protein>
<gene>
    <name evidence="4" type="ORF">ENQ20_04310</name>
</gene>
<evidence type="ECO:0000256" key="2">
    <source>
        <dbReference type="SAM" id="SignalP"/>
    </source>
</evidence>
<evidence type="ECO:0000259" key="3">
    <source>
        <dbReference type="Pfam" id="PF10633"/>
    </source>
</evidence>
<keyword evidence="2" id="KW-0732">Signal</keyword>
<dbReference type="InterPro" id="IPR013783">
    <property type="entry name" value="Ig-like_fold"/>
</dbReference>
<comment type="caution">
    <text evidence="4">The sequence shown here is derived from an EMBL/GenBank/DDBJ whole genome shotgun (WGS) entry which is preliminary data.</text>
</comment>
<accession>A0A7C1FQ74</accession>
<evidence type="ECO:0000256" key="1">
    <source>
        <dbReference type="SAM" id="Phobius"/>
    </source>
</evidence>
<feature type="domain" description="Alpha-galactosidase NEW3" evidence="3">
    <location>
        <begin position="274"/>
        <end position="348"/>
    </location>
</feature>
<dbReference type="PANTHER" id="PTHR39198">
    <property type="entry name" value="HYPOTHETICAL MEMBRANE PROTEIN, CONSERVED"/>
    <property type="match status" value="1"/>
</dbReference>
<dbReference type="Gene3D" id="2.60.40.10">
    <property type="entry name" value="Immunoglobulins"/>
    <property type="match status" value="1"/>
</dbReference>
<proteinExistence type="predicted"/>
<dbReference type="AlphaFoldDB" id="A0A7C1FQ74"/>
<reference evidence="4" key="1">
    <citation type="journal article" date="2020" name="mSystems">
        <title>Genome- and Community-Level Interaction Insights into Carbon Utilization and Element Cycling Functions of Hydrothermarchaeota in Hydrothermal Sediment.</title>
        <authorList>
            <person name="Zhou Z."/>
            <person name="Liu Y."/>
            <person name="Xu W."/>
            <person name="Pan J."/>
            <person name="Luo Z.H."/>
            <person name="Li M."/>
        </authorList>
    </citation>
    <scope>NUCLEOTIDE SEQUENCE [LARGE SCALE GENOMIC DNA]</scope>
    <source>
        <strain evidence="4">SpSt-289</strain>
    </source>
</reference>
<feature type="chain" id="PRO_5027736742" description="Alpha-galactosidase NEW3 domain-containing protein" evidence="2">
    <location>
        <begin position="26"/>
        <end position="394"/>
    </location>
</feature>
<name>A0A7C1FQ74_9CHLR</name>
<keyword evidence="1" id="KW-0472">Membrane</keyword>
<organism evidence="4">
    <name type="scientific">Caldilinea aerophila</name>
    <dbReference type="NCBI Taxonomy" id="133453"/>
    <lineage>
        <taxon>Bacteria</taxon>
        <taxon>Bacillati</taxon>
        <taxon>Chloroflexota</taxon>
        <taxon>Caldilineae</taxon>
        <taxon>Caldilineales</taxon>
        <taxon>Caldilineaceae</taxon>
        <taxon>Caldilinea</taxon>
    </lineage>
</organism>
<dbReference type="EMBL" id="DSMG01000049">
    <property type="protein sequence ID" value="HDX30700.1"/>
    <property type="molecule type" value="Genomic_DNA"/>
</dbReference>
<feature type="transmembrane region" description="Helical" evidence="1">
    <location>
        <begin position="368"/>
        <end position="388"/>
    </location>
</feature>
<feature type="signal peptide" evidence="2">
    <location>
        <begin position="1"/>
        <end position="25"/>
    </location>
</feature>
<dbReference type="PANTHER" id="PTHR39198:SF1">
    <property type="entry name" value="ALPHA-GALACTOSIDASE NEW3 DOMAIN-CONTAINING PROTEIN"/>
    <property type="match status" value="1"/>
</dbReference>
<keyword evidence="1" id="KW-0812">Transmembrane</keyword>
<dbReference type="Pfam" id="PF10633">
    <property type="entry name" value="NPCBM_assoc"/>
    <property type="match status" value="1"/>
</dbReference>
<evidence type="ECO:0000313" key="4">
    <source>
        <dbReference type="EMBL" id="HDX30700.1"/>
    </source>
</evidence>
<dbReference type="InterPro" id="IPR018905">
    <property type="entry name" value="A-galactase_NEW3"/>
</dbReference>
<sequence length="394" mass="41285">MRKLQLSLALLVLTALLFMPLAAYAQEAAQAEPTPTPQPLTIFTSYPSQVVGMDETVTLALKVRAGEPQVVQLSVEDAPTGWNLFFRGGGRTVSSVFVDGKNDASVDLRLEPAGAEPGTTHSFTVVATGSTGQVSRLPIQLTVQEKAPPALSLTSELPVLRGKATTTFRFNVTLKNEGTDDMNVNLTADAPPFFLVTFTLNAQDVTSVPLNGGESKRLTVEARALNNIPAAAYPIVVNAQGNDVSASLNLTAEVVGQPELSLTTPDGRLSGEANAGRTTSFKLVVSNTGSAPARNVTLSSSAPSGWNITLEPKEIAAIEPGQTVEVTAQVQPAEKAINGDYVVTFTVRGDEVSSKSIDFRVTVTTSTLWGIAGVALIAVAVGVVALAVGRFGRR</sequence>